<proteinExistence type="predicted"/>
<keyword evidence="1" id="KW-0812">Transmembrane</keyword>
<dbReference type="Proteomes" id="UP001500973">
    <property type="component" value="Unassembled WGS sequence"/>
</dbReference>
<organism evidence="2 3">
    <name type="scientific">Streptomyces thermospinosisporus</name>
    <dbReference type="NCBI Taxonomy" id="161482"/>
    <lineage>
        <taxon>Bacteria</taxon>
        <taxon>Bacillati</taxon>
        <taxon>Actinomycetota</taxon>
        <taxon>Actinomycetes</taxon>
        <taxon>Kitasatosporales</taxon>
        <taxon>Streptomycetaceae</taxon>
        <taxon>Streptomyces</taxon>
    </lineage>
</organism>
<sequence length="131" mass="13558">MTIEQIAVVALAIEVGIMVLARFGTERRHWQHHKGRGPAPAKRDDITLVSGVLYALAAAAMVAGAPTARVEWSPSAVGTFALFGILLPAFAANALMIMATRGRVEEVTAWQRGAARAVAAGGGLVSVGLVG</sequence>
<protein>
    <submittedName>
        <fullName evidence="2">Uncharacterized protein</fullName>
    </submittedName>
</protein>
<keyword evidence="1" id="KW-1133">Transmembrane helix</keyword>
<comment type="caution">
    <text evidence="2">The sequence shown here is derived from an EMBL/GenBank/DDBJ whole genome shotgun (WGS) entry which is preliminary data.</text>
</comment>
<reference evidence="3" key="1">
    <citation type="journal article" date="2019" name="Int. J. Syst. Evol. Microbiol.">
        <title>The Global Catalogue of Microorganisms (GCM) 10K type strain sequencing project: providing services to taxonomists for standard genome sequencing and annotation.</title>
        <authorList>
            <consortium name="The Broad Institute Genomics Platform"/>
            <consortium name="The Broad Institute Genome Sequencing Center for Infectious Disease"/>
            <person name="Wu L."/>
            <person name="Ma J."/>
        </authorList>
    </citation>
    <scope>NUCLEOTIDE SEQUENCE [LARGE SCALE GENOMIC DNA]</scope>
    <source>
        <strain evidence="3">JCM 11756</strain>
    </source>
</reference>
<dbReference type="EMBL" id="BAAAIZ010000128">
    <property type="protein sequence ID" value="GAA1435168.1"/>
    <property type="molecule type" value="Genomic_DNA"/>
</dbReference>
<keyword evidence="1" id="KW-0472">Membrane</keyword>
<evidence type="ECO:0000313" key="2">
    <source>
        <dbReference type="EMBL" id="GAA1435168.1"/>
    </source>
</evidence>
<gene>
    <name evidence="2" type="ORF">GCM10009601_60680</name>
</gene>
<feature type="transmembrane region" description="Helical" evidence="1">
    <location>
        <begin position="46"/>
        <end position="65"/>
    </location>
</feature>
<evidence type="ECO:0000256" key="1">
    <source>
        <dbReference type="SAM" id="Phobius"/>
    </source>
</evidence>
<evidence type="ECO:0000313" key="3">
    <source>
        <dbReference type="Proteomes" id="UP001500973"/>
    </source>
</evidence>
<feature type="transmembrane region" description="Helical" evidence="1">
    <location>
        <begin position="6"/>
        <end position="25"/>
    </location>
</feature>
<feature type="transmembrane region" description="Helical" evidence="1">
    <location>
        <begin position="77"/>
        <end position="96"/>
    </location>
</feature>
<name>A0ABP4JXZ7_9ACTN</name>
<accession>A0ABP4JXZ7</accession>
<dbReference type="RefSeq" id="WP_344016503.1">
    <property type="nucleotide sequence ID" value="NZ_BAAAIZ010000128.1"/>
</dbReference>
<keyword evidence="3" id="KW-1185">Reference proteome</keyword>